<dbReference type="InterPro" id="IPR001567">
    <property type="entry name" value="Pept_M3A_M3B_dom"/>
</dbReference>
<name>A0A923HI82_9BURK</name>
<dbReference type="InterPro" id="IPR004438">
    <property type="entry name" value="Peptidase_M3B"/>
</dbReference>
<dbReference type="Proteomes" id="UP000634011">
    <property type="component" value="Unassembled WGS sequence"/>
</dbReference>
<feature type="chain" id="PRO_5037209446" description="Oligopeptidase F" evidence="7">
    <location>
        <begin position="23"/>
        <end position="621"/>
    </location>
</feature>
<comment type="caution">
    <text evidence="10">The sequence shown here is derived from an EMBL/GenBank/DDBJ whole genome shotgun (WGS) entry which is preliminary data.</text>
</comment>
<keyword evidence="1 6" id="KW-0645">Protease</keyword>
<dbReference type="PANTHER" id="PTHR11804:SF84">
    <property type="entry name" value="SACCHAROLYSIN"/>
    <property type="match status" value="1"/>
</dbReference>
<reference evidence="10" key="1">
    <citation type="submission" date="2020-08" db="EMBL/GenBank/DDBJ databases">
        <title>Novel species isolated from subtropical streams in China.</title>
        <authorList>
            <person name="Lu H."/>
        </authorList>
    </citation>
    <scope>NUCLEOTIDE SEQUENCE</scope>
    <source>
        <strain evidence="10">KACC 12607</strain>
    </source>
</reference>
<keyword evidence="2 6" id="KW-0479">Metal-binding</keyword>
<organism evidence="10 11">
    <name type="scientific">Undibacterium jejuense</name>
    <dbReference type="NCBI Taxonomy" id="1344949"/>
    <lineage>
        <taxon>Bacteria</taxon>
        <taxon>Pseudomonadati</taxon>
        <taxon>Pseudomonadota</taxon>
        <taxon>Betaproteobacteria</taxon>
        <taxon>Burkholderiales</taxon>
        <taxon>Oxalobacteraceae</taxon>
        <taxon>Undibacterium</taxon>
    </lineage>
</organism>
<comment type="function">
    <text evidence="6">Has oligopeptidase activity and degrades a variety of small bioactive peptides.</text>
</comment>
<gene>
    <name evidence="10" type="primary">pepF</name>
    <name evidence="10" type="ORF">H8K32_19040</name>
</gene>
<evidence type="ECO:0000256" key="2">
    <source>
        <dbReference type="ARBA" id="ARBA00022723"/>
    </source>
</evidence>
<feature type="domain" description="Oligopeptidase F N-terminal" evidence="9">
    <location>
        <begin position="131"/>
        <end position="198"/>
    </location>
</feature>
<dbReference type="NCBIfam" id="TIGR00181">
    <property type="entry name" value="pepF"/>
    <property type="match status" value="1"/>
</dbReference>
<comment type="cofactor">
    <cofactor evidence="6">
        <name>Zn(2+)</name>
        <dbReference type="ChEBI" id="CHEBI:29105"/>
    </cofactor>
    <text evidence="6">Binds 1 zinc ion.</text>
</comment>
<dbReference type="EMBL" id="JACOFV010000025">
    <property type="protein sequence ID" value="MBC3864204.1"/>
    <property type="molecule type" value="Genomic_DNA"/>
</dbReference>
<evidence type="ECO:0000259" key="8">
    <source>
        <dbReference type="Pfam" id="PF01432"/>
    </source>
</evidence>
<dbReference type="GO" id="GO:0006518">
    <property type="term" value="P:peptide metabolic process"/>
    <property type="evidence" value="ECO:0007669"/>
    <property type="project" value="TreeGrafter"/>
</dbReference>
<dbReference type="AlphaFoldDB" id="A0A923HI82"/>
<dbReference type="GO" id="GO:0046872">
    <property type="term" value="F:metal ion binding"/>
    <property type="evidence" value="ECO:0007669"/>
    <property type="project" value="UniProtKB-UniRule"/>
</dbReference>
<feature type="signal peptide" evidence="7">
    <location>
        <begin position="1"/>
        <end position="22"/>
    </location>
</feature>
<dbReference type="GO" id="GO:0004222">
    <property type="term" value="F:metalloendopeptidase activity"/>
    <property type="evidence" value="ECO:0007669"/>
    <property type="project" value="UniProtKB-UniRule"/>
</dbReference>
<evidence type="ECO:0000256" key="1">
    <source>
        <dbReference type="ARBA" id="ARBA00022670"/>
    </source>
</evidence>
<dbReference type="Pfam" id="PF08439">
    <property type="entry name" value="Peptidase_M3_N"/>
    <property type="match status" value="1"/>
</dbReference>
<comment type="similarity">
    <text evidence="6">Belongs to the peptidase M3B family.</text>
</comment>
<keyword evidence="5 6" id="KW-0482">Metalloprotease</keyword>
<keyword evidence="11" id="KW-1185">Reference proteome</keyword>
<evidence type="ECO:0000256" key="3">
    <source>
        <dbReference type="ARBA" id="ARBA00022801"/>
    </source>
</evidence>
<dbReference type="Gene3D" id="1.10.1370.20">
    <property type="entry name" value="Oligoendopeptidase f, C-terminal domain"/>
    <property type="match status" value="1"/>
</dbReference>
<keyword evidence="7" id="KW-0732">Signal</keyword>
<dbReference type="InterPro" id="IPR045090">
    <property type="entry name" value="Pept_M3A_M3B"/>
</dbReference>
<evidence type="ECO:0000256" key="4">
    <source>
        <dbReference type="ARBA" id="ARBA00022833"/>
    </source>
</evidence>
<evidence type="ECO:0000313" key="10">
    <source>
        <dbReference type="EMBL" id="MBC3864204.1"/>
    </source>
</evidence>
<dbReference type="Gene3D" id="1.10.287.830">
    <property type="entry name" value="putative peptidase helix hairpin domain like"/>
    <property type="match status" value="1"/>
</dbReference>
<dbReference type="Gene3D" id="1.20.140.70">
    <property type="entry name" value="Oligopeptidase f, N-terminal domain"/>
    <property type="match status" value="1"/>
</dbReference>
<dbReference type="Pfam" id="PF01432">
    <property type="entry name" value="Peptidase_M3"/>
    <property type="match status" value="1"/>
</dbReference>
<proteinExistence type="inferred from homology"/>
<dbReference type="InterPro" id="IPR042088">
    <property type="entry name" value="OligoPept_F_C"/>
</dbReference>
<feature type="domain" description="Peptidase M3A/M3B catalytic" evidence="8">
    <location>
        <begin position="223"/>
        <end position="602"/>
    </location>
</feature>
<dbReference type="InterPro" id="IPR013647">
    <property type="entry name" value="OligopepF_N_dom"/>
</dbReference>
<dbReference type="SUPFAM" id="SSF55486">
    <property type="entry name" value="Metalloproteases ('zincins'), catalytic domain"/>
    <property type="match status" value="1"/>
</dbReference>
<dbReference type="PANTHER" id="PTHR11804">
    <property type="entry name" value="PROTEASE M3 THIMET OLIGOPEPTIDASE-RELATED"/>
    <property type="match status" value="1"/>
</dbReference>
<dbReference type="RefSeq" id="WP_186914148.1">
    <property type="nucleotide sequence ID" value="NZ_JACOFV010000025.1"/>
</dbReference>
<evidence type="ECO:0000256" key="5">
    <source>
        <dbReference type="ARBA" id="ARBA00023049"/>
    </source>
</evidence>
<evidence type="ECO:0000313" key="11">
    <source>
        <dbReference type="Proteomes" id="UP000634011"/>
    </source>
</evidence>
<keyword evidence="4 6" id="KW-0862">Zinc</keyword>
<dbReference type="CDD" id="cd09608">
    <property type="entry name" value="M3B_PepF"/>
    <property type="match status" value="1"/>
</dbReference>
<evidence type="ECO:0000256" key="6">
    <source>
        <dbReference type="RuleBase" id="RU368091"/>
    </source>
</evidence>
<keyword evidence="3 6" id="KW-0378">Hydrolase</keyword>
<sequence>MKRTLIAGLLALAFSIPGYSYANLPNDIEANQWNLKDLYMDRAAWDKDAKHLETQLTQLEKCSGHLGSNAKQFKECLDLTNDILKRYARLANYAAQYRDQDTGNNAGQDIAQSAEILGSKVESASSFLRPELLTLGQKKIDAFLARDKSLAGYAFYLHDILRGSKHTLDKKGEELVATFGMATNAASAVYATLSNADMPWPKLKLSNGEEVVIDQSAYTKYRASGNRADRKLVFDAFWGKWKEFERSYGVTFYEQLKKDSAYAKVRNYPDSLTSALDGNDLPRAVYDTLVSQTQANLPTLHRYFQLRAKMLGVSDLRYYDIYPALVTGNYHYPIEDGVKLMLASVKPLGEDYVAAMTKATTERWMDVYPRPHKRSGAYMSGTAYDVHPYLLLNYNDDYESVSTLGHEWGHAMHSYLANKNQSFLNSDYPTFTAEIASTTNEVFLLDHMLKIAKTDDERLLYLGSALENLRGTFFRQAMFADFEREVHARVDKGESLTGEGLSKIYGDILKRYHGDKEGVMKIDDTYAVEWAYIPHFYNRFYVFQYATSIAAGSMFADEILKGEPGARDKYLNILKAGASAYPYDLVKNAGVDLASPAPYQAVFKRMNTIMDQIEAILAKRK</sequence>
<dbReference type="GO" id="GO:0006508">
    <property type="term" value="P:proteolysis"/>
    <property type="evidence" value="ECO:0007669"/>
    <property type="project" value="UniProtKB-KW"/>
</dbReference>
<evidence type="ECO:0000259" key="9">
    <source>
        <dbReference type="Pfam" id="PF08439"/>
    </source>
</evidence>
<evidence type="ECO:0000256" key="7">
    <source>
        <dbReference type="SAM" id="SignalP"/>
    </source>
</evidence>
<accession>A0A923HI82</accession>
<protein>
    <recommendedName>
        <fullName evidence="6">Oligopeptidase F</fullName>
        <ecNumber evidence="6">3.4.24.-</ecNumber>
    </recommendedName>
</protein>
<dbReference type="EC" id="3.4.24.-" evidence="6"/>